<dbReference type="AlphaFoldDB" id="A0A553P401"/>
<name>A0A553P401_TIGCA</name>
<feature type="region of interest" description="Disordered" evidence="8">
    <location>
        <begin position="27"/>
        <end position="47"/>
    </location>
</feature>
<dbReference type="OMA" id="ANYEPCM"/>
<feature type="compositionally biased region" description="Pro residues" evidence="8">
    <location>
        <begin position="31"/>
        <end position="45"/>
    </location>
</feature>
<dbReference type="InterPro" id="IPR040043">
    <property type="entry name" value="ACTMAP"/>
</dbReference>
<keyword evidence="3" id="KW-0378">Hydrolase</keyword>
<evidence type="ECO:0000256" key="6">
    <source>
        <dbReference type="ARBA" id="ARBA00034908"/>
    </source>
</evidence>
<dbReference type="SUPFAM" id="SSF101447">
    <property type="entry name" value="Formin homology 2 domain (FH2 domain)"/>
    <property type="match status" value="1"/>
</dbReference>
<keyword evidence="10" id="KW-1185">Reference proteome</keyword>
<evidence type="ECO:0000313" key="9">
    <source>
        <dbReference type="EMBL" id="TRY72419.1"/>
    </source>
</evidence>
<organism evidence="9 10">
    <name type="scientific">Tigriopus californicus</name>
    <name type="common">Marine copepod</name>
    <dbReference type="NCBI Taxonomy" id="6832"/>
    <lineage>
        <taxon>Eukaryota</taxon>
        <taxon>Metazoa</taxon>
        <taxon>Ecdysozoa</taxon>
        <taxon>Arthropoda</taxon>
        <taxon>Crustacea</taxon>
        <taxon>Multicrustacea</taxon>
        <taxon>Hexanauplia</taxon>
        <taxon>Copepoda</taxon>
        <taxon>Harpacticoida</taxon>
        <taxon>Harpacticidae</taxon>
        <taxon>Tigriopus</taxon>
    </lineage>
</organism>
<evidence type="ECO:0000256" key="8">
    <source>
        <dbReference type="SAM" id="MobiDB-lite"/>
    </source>
</evidence>
<evidence type="ECO:0000256" key="3">
    <source>
        <dbReference type="ARBA" id="ARBA00022801"/>
    </source>
</evidence>
<evidence type="ECO:0000313" key="10">
    <source>
        <dbReference type="Proteomes" id="UP000318571"/>
    </source>
</evidence>
<protein>
    <recommendedName>
        <fullName evidence="5">Actin maturation protease</fullName>
    </recommendedName>
    <alternativeName>
        <fullName evidence="6">Actin aminopeptidase ACTMAP</fullName>
    </alternativeName>
</protein>
<gene>
    <name evidence="9" type="ORF">TCAL_09542</name>
</gene>
<comment type="caution">
    <text evidence="9">The sequence shown here is derived from an EMBL/GenBank/DDBJ whole genome shotgun (WGS) entry which is preliminary data.</text>
</comment>
<evidence type="ECO:0000256" key="1">
    <source>
        <dbReference type="ARBA" id="ARBA00022438"/>
    </source>
</evidence>
<dbReference type="Proteomes" id="UP000318571">
    <property type="component" value="Chromosome 7"/>
</dbReference>
<evidence type="ECO:0000256" key="4">
    <source>
        <dbReference type="ARBA" id="ARBA00034725"/>
    </source>
</evidence>
<dbReference type="GO" id="GO:0004177">
    <property type="term" value="F:aminopeptidase activity"/>
    <property type="evidence" value="ECO:0007669"/>
    <property type="project" value="UniProtKB-KW"/>
</dbReference>
<reference evidence="9 10" key="1">
    <citation type="journal article" date="2018" name="Nat. Ecol. Evol.">
        <title>Genomic signatures of mitonuclear coevolution across populations of Tigriopus californicus.</title>
        <authorList>
            <person name="Barreto F.S."/>
            <person name="Watson E.T."/>
            <person name="Lima T.G."/>
            <person name="Willett C.S."/>
            <person name="Edmands S."/>
            <person name="Li W."/>
            <person name="Burton R.S."/>
        </authorList>
    </citation>
    <scope>NUCLEOTIDE SEQUENCE [LARGE SCALE GENOMIC DNA]</scope>
    <source>
        <strain evidence="9 10">San Diego</strain>
    </source>
</reference>
<keyword evidence="1" id="KW-0031">Aminopeptidase</keyword>
<dbReference type="PANTHER" id="PTHR28631">
    <property type="entry name" value="UPF0692 PROTEIN C19ORF54"/>
    <property type="match status" value="1"/>
</dbReference>
<dbReference type="PANTHER" id="PTHR28631:SF1">
    <property type="entry name" value="ACTIN MATURATION PROTEASE"/>
    <property type="match status" value="1"/>
</dbReference>
<proteinExistence type="inferred from homology"/>
<evidence type="ECO:0000256" key="2">
    <source>
        <dbReference type="ARBA" id="ARBA00022670"/>
    </source>
</evidence>
<accession>A0A553P401</accession>
<evidence type="ECO:0000256" key="5">
    <source>
        <dbReference type="ARBA" id="ARBA00034848"/>
    </source>
</evidence>
<comment type="similarity">
    <text evidence="4">Belongs to the ACTMAP family.</text>
</comment>
<dbReference type="EMBL" id="VCGU01000008">
    <property type="protein sequence ID" value="TRY72419.1"/>
    <property type="molecule type" value="Genomic_DNA"/>
</dbReference>
<dbReference type="Pfam" id="PF21646">
    <property type="entry name" value="ACTMAP-like_C"/>
    <property type="match status" value="1"/>
</dbReference>
<keyword evidence="2" id="KW-0645">Protease</keyword>
<dbReference type="STRING" id="6832.A0A553P401"/>
<sequence>MWPASALSSIDAFSRGHCLLHAANDMIQPAQAPPPPPPPTPPPPIFASLPSQVSKFSSTTRAKKLSPYELQQSASKNAKSFDEQVAEACQMLKPVLELDGNLLQPRTHHYVYCSSRHAHGLLQDGPQCGLVALTMAMTALNPSGIISTLTILDKARSKGVTKHGEMFSAQALADLANDFCTLAKAKEETIAMVDSSDILNNPVELMNFFIADEKSLLLVPYDSDFNQHPCVKEGKRAHWAILLGFVLTASADKETESIDCQQINENVSLLNNGAVNANFWAKSESSELKVLARQGKSLRLFLFDPRTLWTSNYNLKAWEPTQEDERHYVLPDGGISEGLKGKLVKLMLKARNK</sequence>
<comment type="catalytic activity">
    <reaction evidence="7">
        <text>N-terminal N(alpha)-acetyl-L-cysteinyl-L-aspartyl-[protein] + H2O = N-terminal L-aspartyl-[protein] + N-acetyl-L-cysteine</text>
        <dbReference type="Rhea" id="RHEA:74579"/>
        <dbReference type="Rhea" id="RHEA-COMP:12669"/>
        <dbReference type="Rhea" id="RHEA-COMP:18395"/>
        <dbReference type="ChEBI" id="CHEBI:15377"/>
        <dbReference type="ChEBI" id="CHEBI:64720"/>
        <dbReference type="ChEBI" id="CHEBI:78236"/>
        <dbReference type="ChEBI" id="CHEBI:193599"/>
    </reaction>
    <physiologicalReaction direction="left-to-right" evidence="7">
        <dbReference type="Rhea" id="RHEA:74580"/>
    </physiologicalReaction>
</comment>
<dbReference type="GO" id="GO:0006508">
    <property type="term" value="P:proteolysis"/>
    <property type="evidence" value="ECO:0007669"/>
    <property type="project" value="UniProtKB-KW"/>
</dbReference>
<evidence type="ECO:0000256" key="7">
    <source>
        <dbReference type="ARBA" id="ARBA00049041"/>
    </source>
</evidence>